<accession>A0A3P8IFE8</accession>
<evidence type="ECO:0000256" key="4">
    <source>
        <dbReference type="ARBA" id="ARBA00022989"/>
    </source>
</evidence>
<keyword evidence="4" id="KW-1133">Transmembrane helix</keyword>
<evidence type="ECO:0000313" key="8">
    <source>
        <dbReference type="Proteomes" id="UP000272942"/>
    </source>
</evidence>
<dbReference type="SUPFAM" id="SSF49899">
    <property type="entry name" value="Concanavalin A-like lectins/glucanases"/>
    <property type="match status" value="1"/>
</dbReference>
<keyword evidence="8" id="KW-1185">Reference proteome</keyword>
<evidence type="ECO:0000313" key="7">
    <source>
        <dbReference type="EMBL" id="VDP92454.1"/>
    </source>
</evidence>
<dbReference type="InterPro" id="IPR051136">
    <property type="entry name" value="Intracellular_Lectin-GPT"/>
</dbReference>
<organism evidence="7 8">
    <name type="scientific">Echinostoma caproni</name>
    <dbReference type="NCBI Taxonomy" id="27848"/>
    <lineage>
        <taxon>Eukaryota</taxon>
        <taxon>Metazoa</taxon>
        <taxon>Spiralia</taxon>
        <taxon>Lophotrochozoa</taxon>
        <taxon>Platyhelminthes</taxon>
        <taxon>Trematoda</taxon>
        <taxon>Digenea</taxon>
        <taxon>Plagiorchiida</taxon>
        <taxon>Echinostomata</taxon>
        <taxon>Echinostomatoidea</taxon>
        <taxon>Echinostomatidae</taxon>
        <taxon>Echinostoma</taxon>
    </lineage>
</organism>
<keyword evidence="5" id="KW-0472">Membrane</keyword>
<dbReference type="EMBL" id="UZAN01059784">
    <property type="protein sequence ID" value="VDP92454.1"/>
    <property type="molecule type" value="Genomic_DNA"/>
</dbReference>
<dbReference type="PANTHER" id="PTHR12223:SF45">
    <property type="entry name" value="RE50040P"/>
    <property type="match status" value="1"/>
</dbReference>
<dbReference type="AlphaFoldDB" id="A0A3P8IFE8"/>
<evidence type="ECO:0000256" key="1">
    <source>
        <dbReference type="ARBA" id="ARBA00004479"/>
    </source>
</evidence>
<dbReference type="GO" id="GO:0006888">
    <property type="term" value="P:endoplasmic reticulum to Golgi vesicle-mediated transport"/>
    <property type="evidence" value="ECO:0007669"/>
    <property type="project" value="TreeGrafter"/>
</dbReference>
<evidence type="ECO:0000256" key="3">
    <source>
        <dbReference type="ARBA" id="ARBA00022729"/>
    </source>
</evidence>
<dbReference type="Gene3D" id="2.60.120.200">
    <property type="match status" value="1"/>
</dbReference>
<dbReference type="InterPro" id="IPR013320">
    <property type="entry name" value="ConA-like_dom_sf"/>
</dbReference>
<sequence length="271" mass="30028">MTNDVRSQQGGISSTMPTTYVNWVIQIIFHVHGEGKHLYGDGFAFWYTQDPITFGNAFGAPPKFRGLGVFFDTYANQNGPHTHEHPYISVMVNNGSASYDHDRDGTLTAVAGCSSDFRGKPYSTVVLKYSGDDKEISCIAVDNVRLPVGYYFGLSAATGDLSGKPLFLVIVECLEVNTLERINPMERFKDNVGLKANSNSNSFGFVLFDPFNDGENRIDVHAMSNLNQMCNNGTSTNPVFSVFKPHATQNTNPRLFGFKHLRKPRQLSFAC</sequence>
<feature type="domain" description="L-type lectin-like" evidence="6">
    <location>
        <begin position="1"/>
        <end position="181"/>
    </location>
</feature>
<evidence type="ECO:0000256" key="5">
    <source>
        <dbReference type="ARBA" id="ARBA00023136"/>
    </source>
</evidence>
<comment type="subcellular location">
    <subcellularLocation>
        <location evidence="1">Membrane</location>
        <topology evidence="1">Single-pass type I membrane protein</topology>
    </subcellularLocation>
</comment>
<reference evidence="7 8" key="1">
    <citation type="submission" date="2018-11" db="EMBL/GenBank/DDBJ databases">
        <authorList>
            <consortium name="Pathogen Informatics"/>
        </authorList>
    </citation>
    <scope>NUCLEOTIDE SEQUENCE [LARGE SCALE GENOMIC DNA]</scope>
    <source>
        <strain evidence="7 8">Egypt</strain>
    </source>
</reference>
<dbReference type="PROSITE" id="PS51328">
    <property type="entry name" value="L_LECTIN_LIKE"/>
    <property type="match status" value="1"/>
</dbReference>
<proteinExistence type="predicted"/>
<dbReference type="GO" id="GO:0030134">
    <property type="term" value="C:COPII-coated ER to Golgi transport vesicle"/>
    <property type="evidence" value="ECO:0007669"/>
    <property type="project" value="TreeGrafter"/>
</dbReference>
<evidence type="ECO:0000259" key="6">
    <source>
        <dbReference type="PROSITE" id="PS51328"/>
    </source>
</evidence>
<gene>
    <name evidence="7" type="ORF">ECPE_LOCUS15182</name>
</gene>
<dbReference type="PANTHER" id="PTHR12223">
    <property type="entry name" value="VESICULAR MANNOSE-BINDING LECTIN"/>
    <property type="match status" value="1"/>
</dbReference>
<evidence type="ECO:0000256" key="2">
    <source>
        <dbReference type="ARBA" id="ARBA00022692"/>
    </source>
</evidence>
<name>A0A3P8IFE8_9TREM</name>
<dbReference type="GO" id="GO:0005793">
    <property type="term" value="C:endoplasmic reticulum-Golgi intermediate compartment"/>
    <property type="evidence" value="ECO:0007669"/>
    <property type="project" value="TreeGrafter"/>
</dbReference>
<dbReference type="Proteomes" id="UP000272942">
    <property type="component" value="Unassembled WGS sequence"/>
</dbReference>
<dbReference type="GO" id="GO:0005789">
    <property type="term" value="C:endoplasmic reticulum membrane"/>
    <property type="evidence" value="ECO:0007669"/>
    <property type="project" value="TreeGrafter"/>
</dbReference>
<protein>
    <recommendedName>
        <fullName evidence="6">L-type lectin-like domain-containing protein</fullName>
    </recommendedName>
</protein>
<dbReference type="OrthoDB" id="270293at2759"/>
<dbReference type="InterPro" id="IPR005052">
    <property type="entry name" value="Lectin_leg"/>
</dbReference>
<dbReference type="GO" id="GO:0005537">
    <property type="term" value="F:D-mannose binding"/>
    <property type="evidence" value="ECO:0007669"/>
    <property type="project" value="TreeGrafter"/>
</dbReference>
<keyword evidence="3" id="KW-0732">Signal</keyword>
<keyword evidence="2" id="KW-0812">Transmembrane</keyword>
<dbReference type="Pfam" id="PF03388">
    <property type="entry name" value="Lectin_leg-like"/>
    <property type="match status" value="1"/>
</dbReference>
<dbReference type="GO" id="GO:0000139">
    <property type="term" value="C:Golgi membrane"/>
    <property type="evidence" value="ECO:0007669"/>
    <property type="project" value="TreeGrafter"/>
</dbReference>